<evidence type="ECO:0000256" key="4">
    <source>
        <dbReference type="ARBA" id="ARBA00022692"/>
    </source>
</evidence>
<organism evidence="9 10">
    <name type="scientific">Salinarimonas soli</name>
    <dbReference type="NCBI Taxonomy" id="1638099"/>
    <lineage>
        <taxon>Bacteria</taxon>
        <taxon>Pseudomonadati</taxon>
        <taxon>Pseudomonadota</taxon>
        <taxon>Alphaproteobacteria</taxon>
        <taxon>Hyphomicrobiales</taxon>
        <taxon>Salinarimonadaceae</taxon>
        <taxon>Salinarimonas</taxon>
    </lineage>
</organism>
<dbReference type="Proteomes" id="UP000323142">
    <property type="component" value="Unassembled WGS sequence"/>
</dbReference>
<protein>
    <submittedName>
        <fullName evidence="9">ABC transporter permease</fullName>
    </submittedName>
</protein>
<sequence length="289" mass="30143">MNAPATALAEAPVSARRWRATLLGRPRAAMGVLLVGLACLCAIAGPFLWPLDPNAPDFAAILSPPGPGHPFGTDDLGRDVLARILNGSSASLLVGLVSVAGALLAGTLIGLVAGYFGGWADTLLMRMMDVIFAFPSILLALAITAVLGPSLGNAVLAIAVVNLPVFARIARAQTLVVGQLDFVEARRALGFGTADILLRTVLPNITAPLIVQGSLLFASAIITESYLSFLGLGVQPPTPTWGNMLRTAISFLDLAPWLAWFPGIAIFVTVLGFNLLGDALRDLFDPREG</sequence>
<name>A0A5B2VBS7_9HYPH</name>
<evidence type="ECO:0000256" key="3">
    <source>
        <dbReference type="ARBA" id="ARBA00022475"/>
    </source>
</evidence>
<dbReference type="Pfam" id="PF00528">
    <property type="entry name" value="BPD_transp_1"/>
    <property type="match status" value="1"/>
</dbReference>
<feature type="domain" description="ABC transmembrane type-1" evidence="8">
    <location>
        <begin position="88"/>
        <end position="277"/>
    </location>
</feature>
<evidence type="ECO:0000256" key="5">
    <source>
        <dbReference type="ARBA" id="ARBA00022989"/>
    </source>
</evidence>
<comment type="subcellular location">
    <subcellularLocation>
        <location evidence="1 7">Cell membrane</location>
        <topology evidence="1 7">Multi-pass membrane protein</topology>
    </subcellularLocation>
</comment>
<evidence type="ECO:0000256" key="6">
    <source>
        <dbReference type="ARBA" id="ARBA00023136"/>
    </source>
</evidence>
<dbReference type="RefSeq" id="WP_149819819.1">
    <property type="nucleotide sequence ID" value="NZ_VUOA01000031.1"/>
</dbReference>
<dbReference type="InterPro" id="IPR000515">
    <property type="entry name" value="MetI-like"/>
</dbReference>
<keyword evidence="2 7" id="KW-0813">Transport</keyword>
<comment type="caution">
    <text evidence="9">The sequence shown here is derived from an EMBL/GenBank/DDBJ whole genome shotgun (WGS) entry which is preliminary data.</text>
</comment>
<feature type="transmembrane region" description="Helical" evidence="7">
    <location>
        <begin position="209"/>
        <end position="234"/>
    </location>
</feature>
<feature type="transmembrane region" description="Helical" evidence="7">
    <location>
        <begin position="28"/>
        <end position="49"/>
    </location>
</feature>
<dbReference type="InterPro" id="IPR035906">
    <property type="entry name" value="MetI-like_sf"/>
</dbReference>
<dbReference type="GO" id="GO:0055085">
    <property type="term" value="P:transmembrane transport"/>
    <property type="evidence" value="ECO:0007669"/>
    <property type="project" value="InterPro"/>
</dbReference>
<dbReference type="OrthoDB" id="9792862at2"/>
<reference evidence="9 10" key="2">
    <citation type="submission" date="2019-09" db="EMBL/GenBank/DDBJ databases">
        <authorList>
            <person name="Jin C."/>
        </authorList>
    </citation>
    <scope>NUCLEOTIDE SEQUENCE [LARGE SCALE GENOMIC DNA]</scope>
    <source>
        <strain evidence="9 10">BN140002</strain>
    </source>
</reference>
<gene>
    <name evidence="9" type="ORF">F0L46_17295</name>
</gene>
<accession>A0A5B2VBS7</accession>
<dbReference type="Gene3D" id="1.10.3720.10">
    <property type="entry name" value="MetI-like"/>
    <property type="match status" value="1"/>
</dbReference>
<feature type="transmembrane region" description="Helical" evidence="7">
    <location>
        <begin position="254"/>
        <end position="277"/>
    </location>
</feature>
<feature type="transmembrane region" description="Helical" evidence="7">
    <location>
        <begin position="92"/>
        <end position="118"/>
    </location>
</feature>
<dbReference type="PANTHER" id="PTHR43386">
    <property type="entry name" value="OLIGOPEPTIDE TRANSPORT SYSTEM PERMEASE PROTEIN APPC"/>
    <property type="match status" value="1"/>
</dbReference>
<evidence type="ECO:0000259" key="8">
    <source>
        <dbReference type="PROSITE" id="PS50928"/>
    </source>
</evidence>
<dbReference type="AlphaFoldDB" id="A0A5B2VBS7"/>
<feature type="transmembrane region" description="Helical" evidence="7">
    <location>
        <begin position="154"/>
        <end position="170"/>
    </location>
</feature>
<evidence type="ECO:0000256" key="2">
    <source>
        <dbReference type="ARBA" id="ARBA00022448"/>
    </source>
</evidence>
<feature type="transmembrane region" description="Helical" evidence="7">
    <location>
        <begin position="130"/>
        <end position="148"/>
    </location>
</feature>
<evidence type="ECO:0000256" key="7">
    <source>
        <dbReference type="RuleBase" id="RU363032"/>
    </source>
</evidence>
<dbReference type="CDD" id="cd06261">
    <property type="entry name" value="TM_PBP2"/>
    <property type="match status" value="1"/>
</dbReference>
<keyword evidence="6 7" id="KW-0472">Membrane</keyword>
<keyword evidence="3" id="KW-1003">Cell membrane</keyword>
<comment type="similarity">
    <text evidence="7">Belongs to the binding-protein-dependent transport system permease family.</text>
</comment>
<evidence type="ECO:0000313" key="10">
    <source>
        <dbReference type="Proteomes" id="UP000323142"/>
    </source>
</evidence>
<dbReference type="GO" id="GO:0005886">
    <property type="term" value="C:plasma membrane"/>
    <property type="evidence" value="ECO:0007669"/>
    <property type="project" value="UniProtKB-SubCell"/>
</dbReference>
<dbReference type="EMBL" id="VUOA01000031">
    <property type="protein sequence ID" value="KAA2235920.1"/>
    <property type="molecule type" value="Genomic_DNA"/>
</dbReference>
<reference evidence="9 10" key="1">
    <citation type="submission" date="2019-09" db="EMBL/GenBank/DDBJ databases">
        <title>Salinarimonas rosea gen. nov., sp. nov., a new member of the a-2 subgroup of the Proteobacteria.</title>
        <authorList>
            <person name="Liu J."/>
        </authorList>
    </citation>
    <scope>NUCLEOTIDE SEQUENCE [LARGE SCALE GENOMIC DNA]</scope>
    <source>
        <strain evidence="9 10">BN140002</strain>
    </source>
</reference>
<dbReference type="PROSITE" id="PS50928">
    <property type="entry name" value="ABC_TM1"/>
    <property type="match status" value="1"/>
</dbReference>
<dbReference type="PANTHER" id="PTHR43386:SF25">
    <property type="entry name" value="PEPTIDE ABC TRANSPORTER PERMEASE PROTEIN"/>
    <property type="match status" value="1"/>
</dbReference>
<keyword evidence="10" id="KW-1185">Reference proteome</keyword>
<dbReference type="InterPro" id="IPR050366">
    <property type="entry name" value="BP-dependent_transpt_permease"/>
</dbReference>
<dbReference type="SUPFAM" id="SSF161098">
    <property type="entry name" value="MetI-like"/>
    <property type="match status" value="1"/>
</dbReference>
<keyword evidence="4 7" id="KW-0812">Transmembrane</keyword>
<proteinExistence type="inferred from homology"/>
<evidence type="ECO:0000256" key="1">
    <source>
        <dbReference type="ARBA" id="ARBA00004651"/>
    </source>
</evidence>
<evidence type="ECO:0000313" key="9">
    <source>
        <dbReference type="EMBL" id="KAA2235920.1"/>
    </source>
</evidence>
<keyword evidence="5 7" id="KW-1133">Transmembrane helix</keyword>